<dbReference type="PROSITE" id="PS50110">
    <property type="entry name" value="RESPONSE_REGULATORY"/>
    <property type="match status" value="1"/>
</dbReference>
<dbReference type="Pfam" id="PF00072">
    <property type="entry name" value="Response_reg"/>
    <property type="match status" value="1"/>
</dbReference>
<dbReference type="Gene3D" id="3.40.50.2300">
    <property type="match status" value="1"/>
</dbReference>
<protein>
    <submittedName>
        <fullName evidence="4">Response regulator</fullName>
    </submittedName>
</protein>
<dbReference type="PANTHER" id="PTHR44591:SF24">
    <property type="entry name" value="PROTEIN-GLUTAMATE METHYLESTERASE_PROTEIN-GLUTAMINE GLUTAMINASE 1"/>
    <property type="match status" value="1"/>
</dbReference>
<dbReference type="PANTHER" id="PTHR44591">
    <property type="entry name" value="STRESS RESPONSE REGULATOR PROTEIN 1"/>
    <property type="match status" value="1"/>
</dbReference>
<organism evidence="4 5">
    <name type="scientific">Mesorhizobium album</name>
    <dbReference type="NCBI Taxonomy" id="3072314"/>
    <lineage>
        <taxon>Bacteria</taxon>
        <taxon>Pseudomonadati</taxon>
        <taxon>Pseudomonadota</taxon>
        <taxon>Alphaproteobacteria</taxon>
        <taxon>Hyphomicrobiales</taxon>
        <taxon>Phyllobacteriaceae</taxon>
        <taxon>Mesorhizobium</taxon>
    </lineage>
</organism>
<accession>A0ABU4Y6J0</accession>
<evidence type="ECO:0000313" key="5">
    <source>
        <dbReference type="Proteomes" id="UP001287059"/>
    </source>
</evidence>
<reference evidence="4 5" key="1">
    <citation type="submission" date="2023-08" db="EMBL/GenBank/DDBJ databases">
        <title>Implementing the SeqCode for naming new Mesorhizobium species isolated from Vachellia karroo root nodules.</title>
        <authorList>
            <person name="Van Lill M."/>
        </authorList>
    </citation>
    <scope>NUCLEOTIDE SEQUENCE [LARGE SCALE GENOMIC DNA]</scope>
    <source>
        <strain evidence="4 5">VK24D</strain>
    </source>
</reference>
<dbReference type="SMART" id="SM00448">
    <property type="entry name" value="REC"/>
    <property type="match status" value="1"/>
</dbReference>
<evidence type="ECO:0000313" key="4">
    <source>
        <dbReference type="EMBL" id="MDX8481700.1"/>
    </source>
</evidence>
<dbReference type="InterPro" id="IPR001789">
    <property type="entry name" value="Sig_transdc_resp-reg_receiver"/>
</dbReference>
<dbReference type="RefSeq" id="WP_320289852.1">
    <property type="nucleotide sequence ID" value="NZ_JAVIIW010000035.1"/>
</dbReference>
<dbReference type="InterPro" id="IPR011006">
    <property type="entry name" value="CheY-like_superfamily"/>
</dbReference>
<evidence type="ECO:0000259" key="3">
    <source>
        <dbReference type="PROSITE" id="PS50110"/>
    </source>
</evidence>
<evidence type="ECO:0000256" key="1">
    <source>
        <dbReference type="ARBA" id="ARBA00022553"/>
    </source>
</evidence>
<dbReference type="SUPFAM" id="SSF52172">
    <property type="entry name" value="CheY-like"/>
    <property type="match status" value="1"/>
</dbReference>
<gene>
    <name evidence="4" type="ORF">RFN28_25040</name>
</gene>
<feature type="modified residue" description="4-aspartylphosphate" evidence="2">
    <location>
        <position position="61"/>
    </location>
</feature>
<dbReference type="EMBL" id="JAVIIW010000035">
    <property type="protein sequence ID" value="MDX8481700.1"/>
    <property type="molecule type" value="Genomic_DNA"/>
</dbReference>
<sequence>MNEQASLSGLQILVVEDAFLVALDLSDMLTESGCRVIGPAASVKEALEQIDGIALDGAVLDVNLAGERSFPLAELLASQDVPFLFVSGYDSPTIFPDEFQQAPRLSKPVDPKELTEAVARFRRL</sequence>
<keyword evidence="1 2" id="KW-0597">Phosphoprotein</keyword>
<dbReference type="InterPro" id="IPR050595">
    <property type="entry name" value="Bact_response_regulator"/>
</dbReference>
<name>A0ABU4Y6J0_9HYPH</name>
<dbReference type="Proteomes" id="UP001287059">
    <property type="component" value="Unassembled WGS sequence"/>
</dbReference>
<proteinExistence type="predicted"/>
<evidence type="ECO:0000256" key="2">
    <source>
        <dbReference type="PROSITE-ProRule" id="PRU00169"/>
    </source>
</evidence>
<comment type="caution">
    <text evidence="4">The sequence shown here is derived from an EMBL/GenBank/DDBJ whole genome shotgun (WGS) entry which is preliminary data.</text>
</comment>
<feature type="domain" description="Response regulatory" evidence="3">
    <location>
        <begin position="11"/>
        <end position="122"/>
    </location>
</feature>
<keyword evidence="5" id="KW-1185">Reference proteome</keyword>